<evidence type="ECO:0000313" key="4">
    <source>
        <dbReference type="Proteomes" id="UP001301769"/>
    </source>
</evidence>
<dbReference type="PANTHER" id="PTHR33112">
    <property type="entry name" value="DOMAIN PROTEIN, PUTATIVE-RELATED"/>
    <property type="match status" value="1"/>
</dbReference>
<proteinExistence type="predicted"/>
<reference evidence="3" key="1">
    <citation type="journal article" date="2023" name="Mol. Phylogenet. Evol.">
        <title>Genome-scale phylogeny and comparative genomics of the fungal order Sordariales.</title>
        <authorList>
            <person name="Hensen N."/>
            <person name="Bonometti L."/>
            <person name="Westerberg I."/>
            <person name="Brannstrom I.O."/>
            <person name="Guillou S."/>
            <person name="Cros-Aarteil S."/>
            <person name="Calhoun S."/>
            <person name="Haridas S."/>
            <person name="Kuo A."/>
            <person name="Mondo S."/>
            <person name="Pangilinan J."/>
            <person name="Riley R."/>
            <person name="LaButti K."/>
            <person name="Andreopoulos B."/>
            <person name="Lipzen A."/>
            <person name="Chen C."/>
            <person name="Yan M."/>
            <person name="Daum C."/>
            <person name="Ng V."/>
            <person name="Clum A."/>
            <person name="Steindorff A."/>
            <person name="Ohm R.A."/>
            <person name="Martin F."/>
            <person name="Silar P."/>
            <person name="Natvig D.O."/>
            <person name="Lalanne C."/>
            <person name="Gautier V."/>
            <person name="Ament-Velasquez S.L."/>
            <person name="Kruys A."/>
            <person name="Hutchinson M.I."/>
            <person name="Powell A.J."/>
            <person name="Barry K."/>
            <person name="Miller A.N."/>
            <person name="Grigoriev I.V."/>
            <person name="Debuchy R."/>
            <person name="Gladieux P."/>
            <person name="Hiltunen Thoren M."/>
            <person name="Johannesson H."/>
        </authorList>
    </citation>
    <scope>NUCLEOTIDE SEQUENCE</scope>
    <source>
        <strain evidence="3">PSN293</strain>
    </source>
</reference>
<dbReference type="EMBL" id="MU858215">
    <property type="protein sequence ID" value="KAK4209143.1"/>
    <property type="molecule type" value="Genomic_DNA"/>
</dbReference>
<reference evidence="3" key="2">
    <citation type="submission" date="2023-05" db="EMBL/GenBank/DDBJ databases">
        <authorList>
            <consortium name="Lawrence Berkeley National Laboratory"/>
            <person name="Steindorff A."/>
            <person name="Hensen N."/>
            <person name="Bonometti L."/>
            <person name="Westerberg I."/>
            <person name="Brannstrom I.O."/>
            <person name="Guillou S."/>
            <person name="Cros-Aarteil S."/>
            <person name="Calhoun S."/>
            <person name="Haridas S."/>
            <person name="Kuo A."/>
            <person name="Mondo S."/>
            <person name="Pangilinan J."/>
            <person name="Riley R."/>
            <person name="Labutti K."/>
            <person name="Andreopoulos B."/>
            <person name="Lipzen A."/>
            <person name="Chen C."/>
            <person name="Yanf M."/>
            <person name="Daum C."/>
            <person name="Ng V."/>
            <person name="Clum A."/>
            <person name="Ohm R."/>
            <person name="Martin F."/>
            <person name="Silar P."/>
            <person name="Natvig D."/>
            <person name="Lalanne C."/>
            <person name="Gautier V."/>
            <person name="Ament-Velasquez S.L."/>
            <person name="Kruys A."/>
            <person name="Hutchinson M.I."/>
            <person name="Powell A.J."/>
            <person name="Barry K."/>
            <person name="Miller A.N."/>
            <person name="Grigoriev I.V."/>
            <person name="Debuchy R."/>
            <person name="Gladieux P."/>
            <person name="Thoren M.H."/>
            <person name="Johannesson H."/>
        </authorList>
    </citation>
    <scope>NUCLEOTIDE SEQUENCE</scope>
    <source>
        <strain evidence="3">PSN293</strain>
    </source>
</reference>
<dbReference type="AlphaFoldDB" id="A0AAN6XYV5"/>
<accession>A0AAN6XYV5</accession>
<dbReference type="Pfam" id="PF06985">
    <property type="entry name" value="HET"/>
    <property type="match status" value="1"/>
</dbReference>
<comment type="caution">
    <text evidence="3">The sequence shown here is derived from an EMBL/GenBank/DDBJ whole genome shotgun (WGS) entry which is preliminary data.</text>
</comment>
<keyword evidence="4" id="KW-1185">Reference proteome</keyword>
<organism evidence="3 4">
    <name type="scientific">Rhypophila decipiens</name>
    <dbReference type="NCBI Taxonomy" id="261697"/>
    <lineage>
        <taxon>Eukaryota</taxon>
        <taxon>Fungi</taxon>
        <taxon>Dikarya</taxon>
        <taxon>Ascomycota</taxon>
        <taxon>Pezizomycotina</taxon>
        <taxon>Sordariomycetes</taxon>
        <taxon>Sordariomycetidae</taxon>
        <taxon>Sordariales</taxon>
        <taxon>Naviculisporaceae</taxon>
        <taxon>Rhypophila</taxon>
    </lineage>
</organism>
<dbReference type="PANTHER" id="PTHR33112:SF1">
    <property type="entry name" value="HETEROKARYON INCOMPATIBILITY DOMAIN-CONTAINING PROTEIN"/>
    <property type="match status" value="1"/>
</dbReference>
<evidence type="ECO:0000256" key="1">
    <source>
        <dbReference type="SAM" id="MobiDB-lite"/>
    </source>
</evidence>
<dbReference type="InterPro" id="IPR010730">
    <property type="entry name" value="HET"/>
</dbReference>
<evidence type="ECO:0000259" key="2">
    <source>
        <dbReference type="Pfam" id="PF06985"/>
    </source>
</evidence>
<evidence type="ECO:0000313" key="3">
    <source>
        <dbReference type="EMBL" id="KAK4209143.1"/>
    </source>
</evidence>
<sequence length="468" mass="52389">MPACQDADVSSSEADDCVEPVVFGHLADIFSVLRFNSCHSSPSLDDCSSDAEDEEKEDDDTMAATHDKMGDATSQLCPRCREIDFSKAWTSTKIGPEGQIVAGARLIALLCRIPIPPQCMDMESEEFLQYLIRATKCPLCILIYRLISAYPEHCPWMENVEHLAAEKGLYAFSLKDCPHASLEQRARIKVDIDYGAFEDILLLSIVPTSPQNVHVDPYGTACETVLGSGYLLCHNRHLAPEQTCKLSSIFVPRVIETKVSFQTIRSWIAHCLNHNGDACHRISVEGNLNAHVAIPSSKRFRLIDCESRTLVAATAGQKYTALSYVWERGPRILAQSHHRGFRVGDEIPGNLLSPAVEDGLRATQGLGFRYFWVDKICIDQTSQQDKEEQIGMMRSIYQGAELTLISPCYDESEYFPGVGKSRHQTHGIRIGDFTLLERPIHPGLALNMSIWRTRGWTLQEEMLSRRAL</sequence>
<feature type="domain" description="Heterokaryon incompatibility" evidence="2">
    <location>
        <begin position="319"/>
        <end position="460"/>
    </location>
</feature>
<feature type="compositionally biased region" description="Acidic residues" evidence="1">
    <location>
        <begin position="47"/>
        <end position="61"/>
    </location>
</feature>
<name>A0AAN6XYV5_9PEZI</name>
<protein>
    <submittedName>
        <fullName evidence="3">Heterokaryon incompatibility protein-domain-containing protein</fullName>
    </submittedName>
</protein>
<feature type="region of interest" description="Disordered" evidence="1">
    <location>
        <begin position="40"/>
        <end position="62"/>
    </location>
</feature>
<gene>
    <name evidence="3" type="ORF">QBC37DRAFT_404634</name>
</gene>
<dbReference type="Proteomes" id="UP001301769">
    <property type="component" value="Unassembled WGS sequence"/>
</dbReference>